<protein>
    <submittedName>
        <fullName evidence="2">Uncharacterized protein</fullName>
    </submittedName>
</protein>
<dbReference type="RefSeq" id="WP_268786612.1">
    <property type="nucleotide sequence ID" value="NZ_JAPQYE010000007.1"/>
</dbReference>
<organism evidence="2 3">
    <name type="scientific">Mycolicibacterium iranicum</name>
    <name type="common">Mycobacterium iranicum</name>
    <dbReference type="NCBI Taxonomy" id="912594"/>
    <lineage>
        <taxon>Bacteria</taxon>
        <taxon>Bacillati</taxon>
        <taxon>Actinomycetota</taxon>
        <taxon>Actinomycetes</taxon>
        <taxon>Mycobacteriales</taxon>
        <taxon>Mycobacteriaceae</taxon>
        <taxon>Mycolicibacterium</taxon>
    </lineage>
</organism>
<evidence type="ECO:0000256" key="1">
    <source>
        <dbReference type="SAM" id="MobiDB-lite"/>
    </source>
</evidence>
<proteinExistence type="predicted"/>
<name>A0ABT4HHK1_MYCIR</name>
<evidence type="ECO:0000313" key="3">
    <source>
        <dbReference type="Proteomes" id="UP001084650"/>
    </source>
</evidence>
<comment type="caution">
    <text evidence="2">The sequence shown here is derived from an EMBL/GenBank/DDBJ whole genome shotgun (WGS) entry which is preliminary data.</text>
</comment>
<feature type="compositionally biased region" description="Polar residues" evidence="1">
    <location>
        <begin position="168"/>
        <end position="177"/>
    </location>
</feature>
<feature type="region of interest" description="Disordered" evidence="1">
    <location>
        <begin position="22"/>
        <end position="42"/>
    </location>
</feature>
<gene>
    <name evidence="2" type="ORF">OY187_16650</name>
</gene>
<feature type="region of interest" description="Disordered" evidence="1">
    <location>
        <begin position="166"/>
        <end position="210"/>
    </location>
</feature>
<dbReference type="PROSITE" id="PS51257">
    <property type="entry name" value="PROKAR_LIPOPROTEIN"/>
    <property type="match status" value="1"/>
</dbReference>
<accession>A0ABT4HHK1</accession>
<reference evidence="2" key="1">
    <citation type="submission" date="2022-12" db="EMBL/GenBank/DDBJ databases">
        <title>Whole genome sequence of Mycolicibacterium iranicum strain SBH312.</title>
        <authorList>
            <person name="Jani J."/>
            <person name="Arifin Mustapha Z."/>
            <person name="Ahmed K."/>
            <person name="Kai Ling C."/>
        </authorList>
    </citation>
    <scope>NUCLEOTIDE SEQUENCE</scope>
    <source>
        <strain evidence="2">SBH312</strain>
    </source>
</reference>
<sequence>MNRLVIIGSLIGLLLGACSVSPSDSLGPSVPTGATEIPGGPMEPTPIAPSPVVPESQRQAQDTINRYLADTVNAMPKGTTLDGTRYIVGDGTSFCEDDPSGDDPPVRVTDWRDVEPPEGTDFPALIDQTGGLWKSWGWQVLERDGFDKPNRFGYAPNGYVLQIGARPDTTQPPSLIASSPCFPRSTRDGSVAKIPVIDQAENAAGDQDGP</sequence>
<dbReference type="EMBL" id="JAPQYE010000007">
    <property type="protein sequence ID" value="MCZ0729684.1"/>
    <property type="molecule type" value="Genomic_DNA"/>
</dbReference>
<evidence type="ECO:0000313" key="2">
    <source>
        <dbReference type="EMBL" id="MCZ0729684.1"/>
    </source>
</evidence>
<keyword evidence="3" id="KW-1185">Reference proteome</keyword>
<dbReference type="Proteomes" id="UP001084650">
    <property type="component" value="Unassembled WGS sequence"/>
</dbReference>